<feature type="region of interest" description="Disordered" evidence="5">
    <location>
        <begin position="863"/>
        <end position="884"/>
    </location>
</feature>
<feature type="non-terminal residue" evidence="7">
    <location>
        <position position="1"/>
    </location>
</feature>
<evidence type="ECO:0000313" key="8">
    <source>
        <dbReference type="Proteomes" id="UP001159405"/>
    </source>
</evidence>
<evidence type="ECO:0000256" key="5">
    <source>
        <dbReference type="SAM" id="MobiDB-lite"/>
    </source>
</evidence>
<keyword evidence="4" id="KW-0175">Coiled coil</keyword>
<evidence type="ECO:0000256" key="1">
    <source>
        <dbReference type="ARBA" id="ARBA00022741"/>
    </source>
</evidence>
<reference evidence="7 8" key="1">
    <citation type="submission" date="2022-05" db="EMBL/GenBank/DDBJ databases">
        <authorList>
            <consortium name="Genoscope - CEA"/>
            <person name="William W."/>
        </authorList>
    </citation>
    <scope>NUCLEOTIDE SEQUENCE [LARGE SCALE GENOMIC DNA]</scope>
</reference>
<dbReference type="PROSITE" id="PS50125">
    <property type="entry name" value="GUANYLATE_CYCLASE_2"/>
    <property type="match status" value="2"/>
</dbReference>
<feature type="domain" description="Guanylate cyclase" evidence="6">
    <location>
        <begin position="411"/>
        <end position="488"/>
    </location>
</feature>
<dbReference type="Proteomes" id="UP001159405">
    <property type="component" value="Unassembled WGS sequence"/>
</dbReference>
<dbReference type="SUPFAM" id="SSF55073">
    <property type="entry name" value="Nucleotide cyclase"/>
    <property type="match status" value="2"/>
</dbReference>
<comment type="caution">
    <text evidence="7">The sequence shown here is derived from an EMBL/GenBank/DDBJ whole genome shotgun (WGS) entry which is preliminary data.</text>
</comment>
<dbReference type="InterPro" id="IPR027417">
    <property type="entry name" value="P-loop_NTPase"/>
</dbReference>
<dbReference type="PANTHER" id="PTHR16305">
    <property type="entry name" value="TESTICULAR SOLUBLE ADENYLYL CYCLASE"/>
    <property type="match status" value="1"/>
</dbReference>
<dbReference type="PANTHER" id="PTHR16305:SF28">
    <property type="entry name" value="GUANYLATE CYCLASE DOMAIN-CONTAINING PROTEIN"/>
    <property type="match status" value="1"/>
</dbReference>
<dbReference type="Pfam" id="PF13191">
    <property type="entry name" value="AAA_16"/>
    <property type="match status" value="1"/>
</dbReference>
<feature type="domain" description="Guanylate cyclase" evidence="6">
    <location>
        <begin position="48"/>
        <end position="188"/>
    </location>
</feature>
<name>A0ABN8QQ35_9CNID</name>
<keyword evidence="8" id="KW-1185">Reference proteome</keyword>
<feature type="region of interest" description="Disordered" evidence="5">
    <location>
        <begin position="1202"/>
        <end position="1273"/>
    </location>
</feature>
<dbReference type="InterPro" id="IPR029787">
    <property type="entry name" value="Nucleotide_cyclase"/>
</dbReference>
<evidence type="ECO:0000256" key="3">
    <source>
        <dbReference type="ARBA" id="ARBA00023239"/>
    </source>
</evidence>
<dbReference type="InterPro" id="IPR001054">
    <property type="entry name" value="A/G_cyclase"/>
</dbReference>
<dbReference type="Gene3D" id="3.30.70.1230">
    <property type="entry name" value="Nucleotide cyclase"/>
    <property type="match status" value="2"/>
</dbReference>
<evidence type="ECO:0000259" key="6">
    <source>
        <dbReference type="PROSITE" id="PS50125"/>
    </source>
</evidence>
<dbReference type="EMBL" id="CALNXK010000141">
    <property type="protein sequence ID" value="CAH3167625.1"/>
    <property type="molecule type" value="Genomic_DNA"/>
</dbReference>
<dbReference type="Gene3D" id="3.40.50.300">
    <property type="entry name" value="P-loop containing nucleotide triphosphate hydrolases"/>
    <property type="match status" value="1"/>
</dbReference>
<dbReference type="InterPro" id="IPR041664">
    <property type="entry name" value="AAA_16"/>
</dbReference>
<proteinExistence type="predicted"/>
<feature type="region of interest" description="Disordered" evidence="5">
    <location>
        <begin position="898"/>
        <end position="951"/>
    </location>
</feature>
<evidence type="ECO:0000256" key="2">
    <source>
        <dbReference type="ARBA" id="ARBA00022840"/>
    </source>
</evidence>
<gene>
    <name evidence="7" type="ORF">PLOB_00008783</name>
</gene>
<feature type="coiled-coil region" evidence="4">
    <location>
        <begin position="1565"/>
        <end position="1598"/>
    </location>
</feature>
<organism evidence="7 8">
    <name type="scientific">Porites lobata</name>
    <dbReference type="NCBI Taxonomy" id="104759"/>
    <lineage>
        <taxon>Eukaryota</taxon>
        <taxon>Metazoa</taxon>
        <taxon>Cnidaria</taxon>
        <taxon>Anthozoa</taxon>
        <taxon>Hexacorallia</taxon>
        <taxon>Scleractinia</taxon>
        <taxon>Fungiina</taxon>
        <taxon>Poritidae</taxon>
        <taxon>Porites</taxon>
    </lineage>
</organism>
<dbReference type="Pfam" id="PF00211">
    <property type="entry name" value="Guanylate_cyc"/>
    <property type="match status" value="2"/>
</dbReference>
<keyword evidence="3" id="KW-0456">Lyase</keyword>
<dbReference type="SUPFAM" id="SSF52540">
    <property type="entry name" value="P-loop containing nucleoside triphosphate hydrolases"/>
    <property type="match status" value="1"/>
</dbReference>
<feature type="compositionally biased region" description="Basic and acidic residues" evidence="5">
    <location>
        <begin position="933"/>
        <end position="948"/>
    </location>
</feature>
<dbReference type="CDD" id="cd07302">
    <property type="entry name" value="CHD"/>
    <property type="match status" value="2"/>
</dbReference>
<keyword evidence="1" id="KW-0547">Nucleotide-binding</keyword>
<keyword evidence="2" id="KW-0067">ATP-binding</keyword>
<accession>A0ABN8QQ35</accession>
<protein>
    <recommendedName>
        <fullName evidence="6">Guanylate cyclase domain-containing protein</fullName>
    </recommendedName>
</protein>
<sequence length="1927" mass="216130">NHLSGQPNGNQESGDSTALRQLLTHVPDIVINCDHKKSMPRVNHVVGVCMFADISGFTSLCETYALKASEESCGTDKLTTTLNTYLGKIVEDILKHGGDVLKFAGDALLALWKSEDSAMDMTLLINKAIICSIDIQEECDNYMTDVGVVLGVKIALSVGKMQITHVGIAESKHFDLSGLAVDDVNAAEKWAEPGSIILSRLAYLNCDQSLFLFEIMDDEFHYRVTGAKVEEEASTMTTVNPTGVQLALMSGLLSTDAVLLSTPSVAKRIFGPHVGTLMSRYHPQLKLPRIFSKKSQAEQKDQKCKVTGKVLKSESFHDPDHRTDIYSKLNDQDIADLRAYVSKPVLSKIDHDQDLQWLSEMRQVSVLFINMVLPTKQSSHSWALQKAFEVIHESARRLRGNLNKVFSFDKGCTFIVIFGLPGDKHEDDPARSLKAGHRIMDALHQIMEITNESIGVTTGRAFCGVVGHRDRHEYTVIGRKVNMAARLMVNYPEVLSCDDDTYRSGKSKLKKEDFVTLPFVKLKGIAEPGTVREYNRHHDREEEEEEYEYPILGRGKEIDEMKELLHAIKCDNTRVSGNRRVVVIEGEGGIGKTRVMEALMDTAEDEEFKVDYVEADMAHAHTPYHVVQTLITNLLELDTCRTASEKERALLEHITDLKLRQKMFLLNDLLGTHIIPNPDFAHLDSDKITQHFHMLLFDIVHQFAVRQPCLFAVDNAQFIDQESRDFLEDLSKDSHAILVLALRPFSSSNPPYEAATRLIRHDVTKKIKLGGLSPHVMSDLTCQFMDVMFIPNELDEIIRLKSHGIASWCEQLIKDMLGSEVIQIVDEDQAFPKKESSFDFLSLDASTTSLAFKKHKELSDLSRPRTPFYSESSQLQAGSPDPRRMTLAVSRGITPSLFGGGYQESGGSSATWRKERRKSTGSTKSIHFNLEGLESKTKMNDSEVDSSRGSRRISLLSEEELPQEKPKFNLDLANFVPASENSMPLDTKKVCIINPGVDISKVVVPESVKDMVLARIDRMMPLEQVTLKCASILGTEFHRNVLQAILPGSCRRTFDLVLYNLAKESIVECASLAAQHQNAHNHHGFYDFNDPVHAHQHTHHHHHHHHHSVASSIHGSVFCGCYADEMTKVINLSRLMTPSGPKKHCLHLKFVNTYVQETSYSLWLEDQRRELHEKAAMFLESQAHKCKSCGGGGFVAKQVDTHEAQGSQGQKRASGTSGRSTAQFSSKMTKQRKTMEMREKVQSQGAFSSRAHERSAEIAGTSSLLGRRERRQSPVVKQTAAVAAKTGIGRAFANSFGFVNNAVVGQAVDDRRSSWLRRLSFHRKTVDPEEESVYETDNATGKKKLRKFSMRKKSNWSEKGDHVSRPPSTSLIEEEEDIDECEEYLNLGDPGEKQKLTFDLSNCQCAEVLASVFPQLVDHWRAAGNKLKTVRYLTESGAAALATSANMRALSYLNEVQSIIEESTKKEEQLLATIEERARVESLIGQALAHMNRLHEALAHLLSGLSILGKNQPRSDFGCYMMILKESLRHYLHVFLPGYYIGEAGENSARLIEQSRCLSHLSHVYHSLQQNNRSLMAALQELNAAEEAEENLHELISAYAGVIECTHLVGWRGWGKTYEEIGKNRCEDPSLYSDPEDMITVAHLYCVSLAFRLAIGGVSIAIASGRYALGIANQVHNSHMKTTCIPLLAQSLLATAKIPECIEVLKELNSAALESSDSHGRALYMCCCFDLILEAGWQLEDISQIFQFTAKMSTDPAFASDLVPKFYLNASLALWHARREDWGNADAYFATATALEPLKLEVFMAVHGFVKIVEFWLLKQRHNSKNRHYEHEATKVLKKLKGSLNHHPVFEGRRLHLLAYFHLLLGKKEKCKVMLRKCCSKSRSMGVWLEVEWAKKNENGWFRGTLESEKAYEGKSMFSLPKPQTAA</sequence>
<evidence type="ECO:0000313" key="7">
    <source>
        <dbReference type="EMBL" id="CAH3167625.1"/>
    </source>
</evidence>
<feature type="compositionally biased region" description="Polar residues" evidence="5">
    <location>
        <begin position="1204"/>
        <end position="1228"/>
    </location>
</feature>
<evidence type="ECO:0000256" key="4">
    <source>
        <dbReference type="SAM" id="Coils"/>
    </source>
</evidence>